<organism evidence="2 3">
    <name type="scientific">Arabis nemorensis</name>
    <dbReference type="NCBI Taxonomy" id="586526"/>
    <lineage>
        <taxon>Eukaryota</taxon>
        <taxon>Viridiplantae</taxon>
        <taxon>Streptophyta</taxon>
        <taxon>Embryophyta</taxon>
        <taxon>Tracheophyta</taxon>
        <taxon>Spermatophyta</taxon>
        <taxon>Magnoliopsida</taxon>
        <taxon>eudicotyledons</taxon>
        <taxon>Gunneridae</taxon>
        <taxon>Pentapetalae</taxon>
        <taxon>rosids</taxon>
        <taxon>malvids</taxon>
        <taxon>Brassicales</taxon>
        <taxon>Brassicaceae</taxon>
        <taxon>Arabideae</taxon>
        <taxon>Arabis</taxon>
    </lineage>
</organism>
<name>A0A565BQP7_9BRAS</name>
<evidence type="ECO:0000313" key="3">
    <source>
        <dbReference type="Proteomes" id="UP000489600"/>
    </source>
</evidence>
<dbReference type="OrthoDB" id="1939491at2759"/>
<gene>
    <name evidence="2" type="ORF">ANE_LOCUS14141</name>
</gene>
<dbReference type="PANTHER" id="PTHR12917:SF18">
    <property type="entry name" value="DNA DAMAGE-INDUCIBLE PROTEIN 1-LIKE"/>
    <property type="match status" value="1"/>
</dbReference>
<dbReference type="Proteomes" id="UP000489600">
    <property type="component" value="Unassembled WGS sequence"/>
</dbReference>
<dbReference type="InterPro" id="IPR021109">
    <property type="entry name" value="Peptidase_aspartic_dom_sf"/>
</dbReference>
<protein>
    <recommendedName>
        <fullName evidence="4">Retrotransposon gag domain-containing protein</fullName>
    </recommendedName>
</protein>
<sequence length="291" mass="32163">MGPHLPSELECHAYVTPMSFRELVDLVFYFTDGLQNWAKQELQQRGVKSVDEAIAVAESLNDFRAQNPSEPFKKKEKVVAKSGGERRDSSRPSNLRSDEKGSGREEFEAKKKAFVPKGGCFVCKGPHRMRNCPKMGSLSAIMENRKGETQKAESGKMGSLQLLNALKAGPTLKPMSKGLMYVEARVNKKPTRVMVDTGGTHNFMAEDEVVRLGVEWTKRDGWIKTVNAKAQPVNGVAYGIEMQLGSWSGPVNFSVIPMDDFKVVLGMDFMRQVMAIPLSALSSVCILEKGS</sequence>
<dbReference type="Gene3D" id="2.40.70.10">
    <property type="entry name" value="Acid Proteases"/>
    <property type="match status" value="1"/>
</dbReference>
<feature type="compositionally biased region" description="Basic and acidic residues" evidence="1">
    <location>
        <begin position="71"/>
        <end position="109"/>
    </location>
</feature>
<reference evidence="2" key="1">
    <citation type="submission" date="2019-07" db="EMBL/GenBank/DDBJ databases">
        <authorList>
            <person name="Dittberner H."/>
        </authorList>
    </citation>
    <scope>NUCLEOTIDE SEQUENCE [LARGE SCALE GENOMIC DNA]</scope>
</reference>
<keyword evidence="3" id="KW-1185">Reference proteome</keyword>
<accession>A0A565BQP7</accession>
<evidence type="ECO:0000256" key="1">
    <source>
        <dbReference type="SAM" id="MobiDB-lite"/>
    </source>
</evidence>
<dbReference type="AlphaFoldDB" id="A0A565BQP7"/>
<dbReference type="SUPFAM" id="SSF50630">
    <property type="entry name" value="Acid proteases"/>
    <property type="match status" value="1"/>
</dbReference>
<dbReference type="CDD" id="cd00303">
    <property type="entry name" value="retropepsin_like"/>
    <property type="match status" value="1"/>
</dbReference>
<comment type="caution">
    <text evidence="2">The sequence shown here is derived from an EMBL/GenBank/DDBJ whole genome shotgun (WGS) entry which is preliminary data.</text>
</comment>
<dbReference type="EMBL" id="CABITT030000005">
    <property type="protein sequence ID" value="VVB03697.1"/>
    <property type="molecule type" value="Genomic_DNA"/>
</dbReference>
<dbReference type="Pfam" id="PF13975">
    <property type="entry name" value="gag-asp_proteas"/>
    <property type="match status" value="1"/>
</dbReference>
<proteinExistence type="predicted"/>
<dbReference type="PANTHER" id="PTHR12917">
    <property type="entry name" value="ASPARTYL PROTEASE DDI-RELATED"/>
    <property type="match status" value="1"/>
</dbReference>
<evidence type="ECO:0008006" key="4">
    <source>
        <dbReference type="Google" id="ProtNLM"/>
    </source>
</evidence>
<evidence type="ECO:0000313" key="2">
    <source>
        <dbReference type="EMBL" id="VVB03697.1"/>
    </source>
</evidence>
<feature type="region of interest" description="Disordered" evidence="1">
    <location>
        <begin position="65"/>
        <end position="109"/>
    </location>
</feature>